<dbReference type="InterPro" id="IPR002078">
    <property type="entry name" value="Sigma_54_int"/>
</dbReference>
<dbReference type="eggNOG" id="COG3829">
    <property type="taxonomic scope" value="Bacteria"/>
</dbReference>
<dbReference type="Gene3D" id="3.40.50.300">
    <property type="entry name" value="P-loop containing nucleotide triphosphate hydrolases"/>
    <property type="match status" value="1"/>
</dbReference>
<dbReference type="SMART" id="SM00382">
    <property type="entry name" value="AAA"/>
    <property type="match status" value="1"/>
</dbReference>
<feature type="domain" description="Sigma-54 factor interaction" evidence="6">
    <location>
        <begin position="1"/>
        <end position="222"/>
    </location>
</feature>
<dbReference type="Gene3D" id="1.10.8.60">
    <property type="match status" value="1"/>
</dbReference>
<keyword evidence="8" id="KW-1185">Reference proteome</keyword>
<evidence type="ECO:0000313" key="8">
    <source>
        <dbReference type="Proteomes" id="UP000004198"/>
    </source>
</evidence>
<evidence type="ECO:0000256" key="5">
    <source>
        <dbReference type="ARBA" id="ARBA00023163"/>
    </source>
</evidence>
<keyword evidence="1" id="KW-0547">Nucleotide-binding</keyword>
<gene>
    <name evidence="7" type="ORF">CcarbDRAFT_2460</name>
</gene>
<evidence type="ECO:0000256" key="3">
    <source>
        <dbReference type="ARBA" id="ARBA00023015"/>
    </source>
</evidence>
<dbReference type="FunFam" id="3.40.50.300:FF:000006">
    <property type="entry name" value="DNA-binding transcriptional regulator NtrC"/>
    <property type="match status" value="1"/>
</dbReference>
<evidence type="ECO:0000259" key="6">
    <source>
        <dbReference type="PROSITE" id="PS50045"/>
    </source>
</evidence>
<evidence type="ECO:0000313" key="7">
    <source>
        <dbReference type="EMBL" id="EET87096.1"/>
    </source>
</evidence>
<keyword evidence="2" id="KW-0067">ATP-binding</keyword>
<comment type="caution">
    <text evidence="7">The sequence shown here is derived from an EMBL/GenBank/DDBJ whole genome shotgun (WGS) entry which is preliminary data.</text>
</comment>
<dbReference type="AlphaFoldDB" id="C6PUJ3"/>
<dbReference type="PROSITE" id="PS00675">
    <property type="entry name" value="SIGMA54_INTERACT_1"/>
    <property type="match status" value="1"/>
</dbReference>
<dbReference type="GO" id="GO:0005524">
    <property type="term" value="F:ATP binding"/>
    <property type="evidence" value="ECO:0007669"/>
    <property type="project" value="UniProtKB-KW"/>
</dbReference>
<dbReference type="Gene3D" id="1.10.10.60">
    <property type="entry name" value="Homeodomain-like"/>
    <property type="match status" value="1"/>
</dbReference>
<dbReference type="Pfam" id="PF25601">
    <property type="entry name" value="AAA_lid_14"/>
    <property type="match status" value="1"/>
</dbReference>
<organism evidence="7 8">
    <name type="scientific">Clostridium carboxidivorans P7</name>
    <dbReference type="NCBI Taxonomy" id="536227"/>
    <lineage>
        <taxon>Bacteria</taxon>
        <taxon>Bacillati</taxon>
        <taxon>Bacillota</taxon>
        <taxon>Clostridia</taxon>
        <taxon>Eubacteriales</taxon>
        <taxon>Clostridiaceae</taxon>
        <taxon>Clostridium</taxon>
    </lineage>
</organism>
<dbReference type="RefSeq" id="WP_007061345.1">
    <property type="nucleotide sequence ID" value="NZ_ACVI01000037.1"/>
</dbReference>
<dbReference type="InterPro" id="IPR003593">
    <property type="entry name" value="AAA+_ATPase"/>
</dbReference>
<dbReference type="GO" id="GO:0006355">
    <property type="term" value="P:regulation of DNA-templated transcription"/>
    <property type="evidence" value="ECO:0007669"/>
    <property type="project" value="InterPro"/>
</dbReference>
<dbReference type="PANTHER" id="PTHR32071:SF57">
    <property type="entry name" value="C4-DICARBOXYLATE TRANSPORT TRANSCRIPTIONAL REGULATORY PROTEIN DCTD"/>
    <property type="match status" value="1"/>
</dbReference>
<dbReference type="InterPro" id="IPR025662">
    <property type="entry name" value="Sigma_54_int_dom_ATP-bd_1"/>
</dbReference>
<keyword evidence="3" id="KW-0805">Transcription regulation</keyword>
<dbReference type="GO" id="GO:0003677">
    <property type="term" value="F:DNA binding"/>
    <property type="evidence" value="ECO:0007669"/>
    <property type="project" value="UniProtKB-KW"/>
</dbReference>
<dbReference type="CDD" id="cd00009">
    <property type="entry name" value="AAA"/>
    <property type="match status" value="1"/>
</dbReference>
<proteinExistence type="predicted"/>
<dbReference type="PANTHER" id="PTHR32071">
    <property type="entry name" value="TRANSCRIPTIONAL REGULATORY PROTEIN"/>
    <property type="match status" value="1"/>
</dbReference>
<dbReference type="InterPro" id="IPR025944">
    <property type="entry name" value="Sigma_54_int_dom_CS"/>
</dbReference>
<protein>
    <submittedName>
        <fullName evidence="7">Putative sigma54 specific transcriptional regulator</fullName>
    </submittedName>
</protein>
<dbReference type="Proteomes" id="UP000004198">
    <property type="component" value="Unassembled WGS sequence"/>
</dbReference>
<name>C6PUJ3_9CLOT</name>
<dbReference type="InterPro" id="IPR027417">
    <property type="entry name" value="P-loop_NTPase"/>
</dbReference>
<keyword evidence="5" id="KW-0804">Transcription</keyword>
<dbReference type="PROSITE" id="PS00676">
    <property type="entry name" value="SIGMA54_INTERACT_2"/>
    <property type="match status" value="1"/>
</dbReference>
<evidence type="ECO:0000256" key="4">
    <source>
        <dbReference type="ARBA" id="ARBA00023125"/>
    </source>
</evidence>
<dbReference type="Pfam" id="PF00158">
    <property type="entry name" value="Sigma54_activat"/>
    <property type="match status" value="1"/>
</dbReference>
<dbReference type="EMBL" id="ACVI01000037">
    <property type="protein sequence ID" value="EET87096.1"/>
    <property type="molecule type" value="Genomic_DNA"/>
</dbReference>
<accession>C6PUJ3</accession>
<evidence type="ECO:0000256" key="2">
    <source>
        <dbReference type="ARBA" id="ARBA00022840"/>
    </source>
</evidence>
<dbReference type="SUPFAM" id="SSF52540">
    <property type="entry name" value="P-loop containing nucleoside triphosphate hydrolases"/>
    <property type="match status" value="1"/>
</dbReference>
<evidence type="ECO:0000256" key="1">
    <source>
        <dbReference type="ARBA" id="ARBA00022741"/>
    </source>
</evidence>
<dbReference type="InterPro" id="IPR058031">
    <property type="entry name" value="AAA_lid_NorR"/>
</dbReference>
<dbReference type="InterPro" id="IPR025943">
    <property type="entry name" value="Sigma_54_int_dom_ATP-bd_2"/>
</dbReference>
<reference evidence="7 8" key="1">
    <citation type="submission" date="2009-06" db="EMBL/GenBank/DDBJ databases">
        <title>The draft genome of Clostridium carboxidivorans P7.</title>
        <authorList>
            <consortium name="US DOE Joint Genome Institute (JGI-PGF)"/>
            <person name="Lucas S."/>
            <person name="Copeland A."/>
            <person name="Lapidus A."/>
            <person name="Glavina del Rio T."/>
            <person name="Tice H."/>
            <person name="Bruce D."/>
            <person name="Goodwin L."/>
            <person name="Pitluck S."/>
            <person name="Larimer F."/>
            <person name="Land M.L."/>
            <person name="Hauser L."/>
            <person name="Hemme C.L."/>
        </authorList>
    </citation>
    <scope>NUCLEOTIDE SEQUENCE [LARGE SCALE GENOMIC DNA]</scope>
    <source>
        <strain evidence="7 8">P7</strain>
    </source>
</reference>
<sequence>MKNTVSKAIKIGLDDSTVMIYGESGTGKEMFAQSIHNISSRKKEPFVAINCAAISESLLESELFGYEEGAFTGARKGGKPGLFELAHGGTIFLDEINSMSLNLQAKLLRVLEEKEVMRIGSDYVIPLDVRIIAAANENLKGKIKNGTFRSDLFYRLSILELHIPPLRERKEDIIPLFMHYITTLSKKVCEFKLESKIEKKILNYSWPGNVRELRNVVQRYLIFQEVDLDENEMLEDNNELDNDENLLDLKQINKYVEEKVIQMLENSGMSKNEIAKKLGISRTALWRKGKC</sequence>
<keyword evidence="4" id="KW-0238">DNA-binding</keyword>
<dbReference type="PROSITE" id="PS00688">
    <property type="entry name" value="SIGMA54_INTERACT_3"/>
    <property type="match status" value="1"/>
</dbReference>
<dbReference type="PROSITE" id="PS50045">
    <property type="entry name" value="SIGMA54_INTERACT_4"/>
    <property type="match status" value="1"/>
</dbReference>